<sequence length="331" mass="35156">MGATVGSSLAFHAAYYRLYGITFGKVSNKQGATRTLTLPSIIAKHDPADAAWLIACQTDTDIRCGTKDVIKTPYNRNLRIPYPAKDLTGGKSAFAPPGSPNVRLVFNNDTGIIEYRCTDKDATISDDVLADLTTGNYTDCTVLKGYLLSGYISAGKSSRAPPEFLNIGTTSISTDTTTIGGQTTISAAANIDPGTLVDECFDDSALPNTPDPAPVPPDPTKKMNRDIISYSCVITPVDNDGDLATPPVWSGTLTVDFTGTGAKVGAENESGVKVCRFGVEGVSDGSIESNRAHPSSYLTVTESLENQNFIVIKRNATCNEDDEIPHQTVSE</sequence>
<proteinExistence type="predicted"/>
<keyword evidence="2" id="KW-1185">Reference proteome</keyword>
<dbReference type="Proteomes" id="UP000601990">
    <property type="component" value="Unassembled WGS sequence"/>
</dbReference>
<evidence type="ECO:0000313" key="1">
    <source>
        <dbReference type="EMBL" id="NMF94189.1"/>
    </source>
</evidence>
<dbReference type="EMBL" id="WTVH01000025">
    <property type="protein sequence ID" value="NMF94189.1"/>
    <property type="molecule type" value="Genomic_DNA"/>
</dbReference>
<accession>A0ABX1N4J4</accession>
<comment type="caution">
    <text evidence="1">The sequence shown here is derived from an EMBL/GenBank/DDBJ whole genome shotgun (WGS) entry which is preliminary data.</text>
</comment>
<name>A0ABX1N4J4_9RHOO</name>
<dbReference type="RefSeq" id="WP_169199427.1">
    <property type="nucleotide sequence ID" value="NZ_WTVH02000009.1"/>
</dbReference>
<organism evidence="1 2">
    <name type="scientific">Aromatoleum buckelii</name>
    <dbReference type="NCBI Taxonomy" id="200254"/>
    <lineage>
        <taxon>Bacteria</taxon>
        <taxon>Pseudomonadati</taxon>
        <taxon>Pseudomonadota</taxon>
        <taxon>Betaproteobacteria</taxon>
        <taxon>Rhodocyclales</taxon>
        <taxon>Rhodocyclaceae</taxon>
        <taxon>Aromatoleum</taxon>
    </lineage>
</organism>
<gene>
    <name evidence="1" type="ORF">GO608_12710</name>
</gene>
<reference evidence="1" key="1">
    <citation type="submission" date="2019-12" db="EMBL/GenBank/DDBJ databases">
        <title>Comparative genomics gives insights into the taxonomy of the Azoarcus-Aromatoleum group and reveals separate origins of nif in the plant-associated Azoarcus and non-plant-associated Aromatoleum sub-groups.</title>
        <authorList>
            <person name="Lafos M."/>
            <person name="Maluk M."/>
            <person name="Batista M."/>
            <person name="Junghare M."/>
            <person name="Carmona M."/>
            <person name="Faoro H."/>
            <person name="Cruz L.M."/>
            <person name="Battistoni F."/>
            <person name="De Souza E."/>
            <person name="Pedrosa F."/>
            <person name="Chen W.-M."/>
            <person name="Poole P.S."/>
            <person name="Dixon R.A."/>
            <person name="James E.K."/>
        </authorList>
    </citation>
    <scope>NUCLEOTIDE SEQUENCE</scope>
    <source>
        <strain evidence="1">U120</strain>
    </source>
</reference>
<protein>
    <submittedName>
        <fullName evidence="1">Uncharacterized protein</fullName>
    </submittedName>
</protein>
<evidence type="ECO:0000313" key="2">
    <source>
        <dbReference type="Proteomes" id="UP000601990"/>
    </source>
</evidence>